<evidence type="ECO:0000313" key="9">
    <source>
        <dbReference type="Proteomes" id="UP001589797"/>
    </source>
</evidence>
<evidence type="ECO:0000256" key="6">
    <source>
        <dbReference type="RuleBase" id="RU003345"/>
    </source>
</evidence>
<dbReference type="InterPro" id="IPR016163">
    <property type="entry name" value="Ald_DH_C"/>
</dbReference>
<reference evidence="8 9" key="1">
    <citation type="submission" date="2024-09" db="EMBL/GenBank/DDBJ databases">
        <authorList>
            <person name="Sun Q."/>
            <person name="Mori K."/>
        </authorList>
    </citation>
    <scope>NUCLEOTIDE SEQUENCE [LARGE SCALE GENOMIC DNA]</scope>
    <source>
        <strain evidence="8 9">CCM 7650</strain>
    </source>
</reference>
<comment type="similarity">
    <text evidence="1 4 6">Belongs to the aldehyde dehydrogenase family.</text>
</comment>
<dbReference type="PROSITE" id="PS00687">
    <property type="entry name" value="ALDEHYDE_DEHYDR_GLU"/>
    <property type="match status" value="1"/>
</dbReference>
<dbReference type="Pfam" id="PF00171">
    <property type="entry name" value="Aldedh"/>
    <property type="match status" value="1"/>
</dbReference>
<dbReference type="Gene3D" id="3.40.309.10">
    <property type="entry name" value="Aldehyde Dehydrogenase, Chain A, domain 2"/>
    <property type="match status" value="1"/>
</dbReference>
<organism evidence="8 9">
    <name type="scientific">Fontibacter flavus</name>
    <dbReference type="NCBI Taxonomy" id="654838"/>
    <lineage>
        <taxon>Bacteria</taxon>
        <taxon>Pseudomonadati</taxon>
        <taxon>Bacteroidota</taxon>
        <taxon>Cytophagia</taxon>
        <taxon>Cytophagales</taxon>
        <taxon>Cyclobacteriaceae</taxon>
        <taxon>Fontibacter</taxon>
    </lineage>
</organism>
<dbReference type="CDD" id="cd07134">
    <property type="entry name" value="ALDH_AlkH-like"/>
    <property type="match status" value="1"/>
</dbReference>
<dbReference type="SUPFAM" id="SSF53720">
    <property type="entry name" value="ALDH-like"/>
    <property type="match status" value="1"/>
</dbReference>
<dbReference type="InterPro" id="IPR016160">
    <property type="entry name" value="Ald_DH_CS_CYS"/>
</dbReference>
<dbReference type="PIRSF" id="PIRSF036492">
    <property type="entry name" value="ALDH"/>
    <property type="match status" value="1"/>
</dbReference>
<feature type="active site" evidence="5">
    <location>
        <position position="219"/>
    </location>
</feature>
<comment type="caution">
    <text evidence="8">The sequence shown here is derived from an EMBL/GenBank/DDBJ whole genome shotgun (WGS) entry which is preliminary data.</text>
</comment>
<evidence type="ECO:0000256" key="3">
    <source>
        <dbReference type="ARBA" id="ARBA00023027"/>
    </source>
</evidence>
<feature type="domain" description="Aldehyde dehydrogenase" evidence="7">
    <location>
        <begin position="13"/>
        <end position="445"/>
    </location>
</feature>
<dbReference type="Proteomes" id="UP001589797">
    <property type="component" value="Unassembled WGS sequence"/>
</dbReference>
<dbReference type="InterPro" id="IPR016162">
    <property type="entry name" value="Ald_DH_N"/>
</dbReference>
<accession>A0ABV6FXN5</accession>
<protein>
    <recommendedName>
        <fullName evidence="4">Aldehyde dehydrogenase</fullName>
    </recommendedName>
</protein>
<dbReference type="EMBL" id="JBHLWI010000051">
    <property type="protein sequence ID" value="MFC0264399.1"/>
    <property type="molecule type" value="Genomic_DNA"/>
</dbReference>
<dbReference type="PANTHER" id="PTHR43570">
    <property type="entry name" value="ALDEHYDE DEHYDROGENASE"/>
    <property type="match status" value="1"/>
</dbReference>
<dbReference type="PROSITE" id="PS00070">
    <property type="entry name" value="ALDEHYDE_DEHYDR_CYS"/>
    <property type="match status" value="1"/>
</dbReference>
<dbReference type="RefSeq" id="WP_382388942.1">
    <property type="nucleotide sequence ID" value="NZ_JBHLWI010000051.1"/>
</dbReference>
<keyword evidence="9" id="KW-1185">Reference proteome</keyword>
<proteinExistence type="inferred from homology"/>
<dbReference type="InterPro" id="IPR012394">
    <property type="entry name" value="Aldehyde_DH_NAD(P)"/>
</dbReference>
<dbReference type="PANTHER" id="PTHR43570:SF20">
    <property type="entry name" value="ALDEHYDE DEHYDROGENASE ALDX-RELATED"/>
    <property type="match status" value="1"/>
</dbReference>
<dbReference type="InterPro" id="IPR015590">
    <property type="entry name" value="Aldehyde_DH_dom"/>
</dbReference>
<keyword evidence="2 4" id="KW-0560">Oxidoreductase</keyword>
<name>A0ABV6FXN5_9BACT</name>
<evidence type="ECO:0000256" key="5">
    <source>
        <dbReference type="PROSITE-ProRule" id="PRU10007"/>
    </source>
</evidence>
<dbReference type="InterPro" id="IPR016161">
    <property type="entry name" value="Ald_DH/histidinol_DH"/>
</dbReference>
<evidence type="ECO:0000256" key="2">
    <source>
        <dbReference type="ARBA" id="ARBA00023002"/>
    </source>
</evidence>
<keyword evidence="3" id="KW-0520">NAD</keyword>
<evidence type="ECO:0000259" key="7">
    <source>
        <dbReference type="Pfam" id="PF00171"/>
    </source>
</evidence>
<evidence type="ECO:0000256" key="1">
    <source>
        <dbReference type="ARBA" id="ARBA00009986"/>
    </source>
</evidence>
<evidence type="ECO:0000313" key="8">
    <source>
        <dbReference type="EMBL" id="MFC0264399.1"/>
    </source>
</evidence>
<dbReference type="Gene3D" id="3.40.605.10">
    <property type="entry name" value="Aldehyde Dehydrogenase, Chain A, domain 1"/>
    <property type="match status" value="1"/>
</dbReference>
<evidence type="ECO:0000256" key="4">
    <source>
        <dbReference type="PIRNR" id="PIRNR036492"/>
    </source>
</evidence>
<sequence length="477" mass="53112">MEFQTLENISPVIDQIFEAQQKQAVKMRNSSASHRKALLNKMLDWIKTNKEDIRRAVYADFKKPYPEIDISEIFVVTSEIKYTIKHLDEWMRIKKVGTPMTMLGSNAYIQYEPKGTALIIAPWNYPFNLALGPLVSALAAGCTAIIKPSEMTPHTSALIRRLVEETYDQSQVAVFEGEVDVAQKLLTKPFDHIFFTGSPGVGKIIMKAAAEHLSSVTLELGGKSPAVVDAKADIQDAAEKIIYGKFVNCGQTCIAPDYVLVHIAVKDALLEALKNAIHKMYDPADKGVEKSKDYARIVNLKHLKRIKHLLADAEIKGAQIFFGGYVSEEDNFFEPTILTGLSEEMEIMQEEIFGPILPIITYANMEEAIRYINLKPKPLALYGFSKDQYIINRLFTETSSGGAVANDCVLHFLHHELPFGGVNNSGIGKAHGHHGFLAFSNEKAVLKQRIGLTASKPLFPPYGIAGKKIIDSLLKWF</sequence>
<dbReference type="InterPro" id="IPR029510">
    <property type="entry name" value="Ald_DH_CS_GLU"/>
</dbReference>
<gene>
    <name evidence="8" type="ORF">ACFFIP_17060</name>
</gene>